<name>A0A1I1EFJ3_9GAMM</name>
<keyword evidence="1" id="KW-0472">Membrane</keyword>
<dbReference type="EMBL" id="FOLH01000001">
    <property type="protein sequence ID" value="SFB85871.1"/>
    <property type="molecule type" value="Genomic_DNA"/>
</dbReference>
<evidence type="ECO:0000313" key="3">
    <source>
        <dbReference type="EMBL" id="SFB85871.1"/>
    </source>
</evidence>
<feature type="transmembrane region" description="Helical" evidence="1">
    <location>
        <begin position="7"/>
        <end position="28"/>
    </location>
</feature>
<protein>
    <submittedName>
        <fullName evidence="3">Phospholipid/cholesterol/gamma-HCH transport system substrate-binding protein</fullName>
    </submittedName>
</protein>
<feature type="domain" description="Mce/MlaD" evidence="2">
    <location>
        <begin position="41"/>
        <end position="114"/>
    </location>
</feature>
<accession>A0A1I1EFJ3</accession>
<dbReference type="Pfam" id="PF02470">
    <property type="entry name" value="MlaD"/>
    <property type="match status" value="1"/>
</dbReference>
<evidence type="ECO:0000259" key="2">
    <source>
        <dbReference type="Pfam" id="PF02470"/>
    </source>
</evidence>
<evidence type="ECO:0000256" key="1">
    <source>
        <dbReference type="SAM" id="Phobius"/>
    </source>
</evidence>
<organism evidence="3 4">
    <name type="scientific">Marinospirillum celere</name>
    <dbReference type="NCBI Taxonomy" id="1122252"/>
    <lineage>
        <taxon>Bacteria</taxon>
        <taxon>Pseudomonadati</taxon>
        <taxon>Pseudomonadota</taxon>
        <taxon>Gammaproteobacteria</taxon>
        <taxon>Oceanospirillales</taxon>
        <taxon>Oceanospirillaceae</taxon>
        <taxon>Marinospirillum</taxon>
    </lineage>
</organism>
<reference evidence="3 4" key="1">
    <citation type="submission" date="2016-10" db="EMBL/GenBank/DDBJ databases">
        <authorList>
            <person name="de Groot N.N."/>
        </authorList>
    </citation>
    <scope>NUCLEOTIDE SEQUENCE [LARGE SCALE GENOMIC DNA]</scope>
    <source>
        <strain evidence="3 4">DSM 18438</strain>
    </source>
</reference>
<dbReference type="PANTHER" id="PTHR36698:SF2">
    <property type="entry name" value="MCE_MLAD DOMAIN-CONTAINING PROTEIN"/>
    <property type="match status" value="1"/>
</dbReference>
<dbReference type="Proteomes" id="UP000199058">
    <property type="component" value="Unassembled WGS sequence"/>
</dbReference>
<keyword evidence="1" id="KW-0812">Transmembrane</keyword>
<keyword evidence="4" id="KW-1185">Reference proteome</keyword>
<dbReference type="InterPro" id="IPR003399">
    <property type="entry name" value="Mce/MlaD"/>
</dbReference>
<keyword evidence="1" id="KW-1133">Transmembrane helix</keyword>
<gene>
    <name evidence="3" type="ORF">SAMN05660443_0575</name>
</gene>
<dbReference type="STRING" id="1122252.SAMN05660443_0575"/>
<sequence>MNPRINYTLVGAFVVVLILAGLGIASWMTHESRSTDRLPYVTYFYDSVSGLNERAQVKYRGVPIGYVDKISLVNDPNERVELRLMLDANAPIRSDTFSTLQHQGVTGLLFVELQSSNSRGTRLVTSRDNPAEIPSRASRLVQFTDSLDELSDKLGSLLQSFNRVSDQLEMMTNPEMREQILGLMQASQQLATTAEQRLQEVNPKTYEKLATTLEELTYELTLRARQLPDQLDSLEKGLSRQLETLQLQLQHLSEDTSTSARQLAPTLQQAERLLEQLRLESGSWLRGNQIQPRGPGE</sequence>
<dbReference type="PANTHER" id="PTHR36698">
    <property type="entry name" value="BLL5892 PROTEIN"/>
    <property type="match status" value="1"/>
</dbReference>
<dbReference type="OrthoDB" id="9806984at2"/>
<proteinExistence type="predicted"/>
<dbReference type="AlphaFoldDB" id="A0A1I1EFJ3"/>
<dbReference type="RefSeq" id="WP_091958851.1">
    <property type="nucleotide sequence ID" value="NZ_FOLH01000001.1"/>
</dbReference>
<evidence type="ECO:0000313" key="4">
    <source>
        <dbReference type="Proteomes" id="UP000199058"/>
    </source>
</evidence>